<organism evidence="2 3">
    <name type="scientific">Longispora fulva</name>
    <dbReference type="NCBI Taxonomy" id="619741"/>
    <lineage>
        <taxon>Bacteria</taxon>
        <taxon>Bacillati</taxon>
        <taxon>Actinomycetota</taxon>
        <taxon>Actinomycetes</taxon>
        <taxon>Micromonosporales</taxon>
        <taxon>Micromonosporaceae</taxon>
        <taxon>Longispora</taxon>
    </lineage>
</organism>
<evidence type="ECO:0000313" key="3">
    <source>
        <dbReference type="Proteomes" id="UP000622552"/>
    </source>
</evidence>
<dbReference type="Proteomes" id="UP000622552">
    <property type="component" value="Unassembled WGS sequence"/>
</dbReference>
<dbReference type="EMBL" id="JADOUF010000001">
    <property type="protein sequence ID" value="MBG6140697.1"/>
    <property type="molecule type" value="Genomic_DNA"/>
</dbReference>
<comment type="caution">
    <text evidence="2">The sequence shown here is derived from an EMBL/GenBank/DDBJ whole genome shotgun (WGS) entry which is preliminary data.</text>
</comment>
<reference evidence="2" key="1">
    <citation type="submission" date="2020-11" db="EMBL/GenBank/DDBJ databases">
        <title>Sequencing the genomes of 1000 actinobacteria strains.</title>
        <authorList>
            <person name="Klenk H.-P."/>
        </authorList>
    </citation>
    <scope>NUCLEOTIDE SEQUENCE</scope>
    <source>
        <strain evidence="2">DSM 45356</strain>
    </source>
</reference>
<dbReference type="RefSeq" id="WP_197007219.1">
    <property type="nucleotide sequence ID" value="NZ_BONS01000053.1"/>
</dbReference>
<sequence length="239" mass="26160">MEIENATVKGHDMTAGMVCTYFGRGKQPAETGVVVRVVKPGTRYLVIDGNDNVLDEFGPAVKFWAYGDDFMPRAAYRRVQDSKRVEFVSLAAELPTSADESVEFSHCAHCSALISRRADRPGRRWGHAASDGWWFPCGDGSSRKATPHDTRPAPLLHASPHTPTTSDADEQPLTVTAGDLTAGDWANLGHDNAPLWVFITDPPTLDLHDVQVIGLARGHRPLSMILAPSCPVEIRRPIR</sequence>
<feature type="region of interest" description="Disordered" evidence="1">
    <location>
        <begin position="141"/>
        <end position="171"/>
    </location>
</feature>
<gene>
    <name evidence="2" type="ORF">IW245_006891</name>
</gene>
<accession>A0A8J7KTG1</accession>
<evidence type="ECO:0000256" key="1">
    <source>
        <dbReference type="SAM" id="MobiDB-lite"/>
    </source>
</evidence>
<dbReference type="AlphaFoldDB" id="A0A8J7KTG1"/>
<name>A0A8J7KTG1_9ACTN</name>
<proteinExistence type="predicted"/>
<evidence type="ECO:0000313" key="2">
    <source>
        <dbReference type="EMBL" id="MBG6140697.1"/>
    </source>
</evidence>
<keyword evidence="3" id="KW-1185">Reference proteome</keyword>
<protein>
    <submittedName>
        <fullName evidence="2">Uncharacterized protein</fullName>
    </submittedName>
</protein>